<dbReference type="PANTHER" id="PTHR11834:SF0">
    <property type="entry name" value="PROTEIN SCALLOPED"/>
    <property type="match status" value="1"/>
</dbReference>
<dbReference type="EMBL" id="CAJVPA010000206">
    <property type="protein sequence ID" value="CAG8401593.1"/>
    <property type="molecule type" value="Genomic_DNA"/>
</dbReference>
<feature type="compositionally biased region" description="Polar residues" evidence="9">
    <location>
        <begin position="1"/>
        <end position="21"/>
    </location>
</feature>
<dbReference type="OrthoDB" id="10006572at2759"/>
<evidence type="ECO:0000256" key="7">
    <source>
        <dbReference type="ARBA" id="ARBA00023321"/>
    </source>
</evidence>
<evidence type="ECO:0000256" key="8">
    <source>
        <dbReference type="PROSITE-ProRule" id="PRU00505"/>
    </source>
</evidence>
<comment type="caution">
    <text evidence="11">The sequence shown here is derived from an EMBL/GenBank/DDBJ whole genome shotgun (WGS) entry which is preliminary data.</text>
</comment>
<feature type="domain" description="TEA" evidence="10">
    <location>
        <begin position="56"/>
        <end position="128"/>
    </location>
</feature>
<evidence type="ECO:0000256" key="5">
    <source>
        <dbReference type="ARBA" id="ARBA00023163"/>
    </source>
</evidence>
<evidence type="ECO:0000259" key="10">
    <source>
        <dbReference type="PROSITE" id="PS51088"/>
    </source>
</evidence>
<keyword evidence="6" id="KW-0539">Nucleus</keyword>
<proteinExistence type="inferred from homology"/>
<keyword evidence="7" id="KW-0749">Sporulation</keyword>
<dbReference type="InterPro" id="IPR000818">
    <property type="entry name" value="TEA/ATTS_dom"/>
</dbReference>
<dbReference type="GO" id="GO:0005667">
    <property type="term" value="C:transcription regulator complex"/>
    <property type="evidence" value="ECO:0007669"/>
    <property type="project" value="TreeGrafter"/>
</dbReference>
<keyword evidence="4" id="KW-0010">Activator</keyword>
<dbReference type="Proteomes" id="UP001152646">
    <property type="component" value="Unassembled WGS sequence"/>
</dbReference>
<dbReference type="InterPro" id="IPR038096">
    <property type="entry name" value="TEA/ATTS_sf"/>
</dbReference>
<accession>A0A9W4JLQ8</accession>
<keyword evidence="7" id="KW-0183">Conidiation</keyword>
<comment type="subcellular location">
    <subcellularLocation>
        <location evidence="1">Nucleus</location>
    </subcellularLocation>
</comment>
<evidence type="ECO:0000313" key="11">
    <source>
        <dbReference type="EMBL" id="CAG8401593.1"/>
    </source>
</evidence>
<dbReference type="PRINTS" id="PR00065">
    <property type="entry name" value="TEADOMAIN"/>
</dbReference>
<dbReference type="GO" id="GO:0048315">
    <property type="term" value="P:conidium formation"/>
    <property type="evidence" value="ECO:0007669"/>
    <property type="project" value="UniProtKB-KW"/>
</dbReference>
<evidence type="ECO:0000313" key="12">
    <source>
        <dbReference type="Proteomes" id="UP001152646"/>
    </source>
</evidence>
<dbReference type="GO" id="GO:0000981">
    <property type="term" value="F:DNA-binding transcription factor activity, RNA polymerase II-specific"/>
    <property type="evidence" value="ECO:0007669"/>
    <property type="project" value="TreeGrafter"/>
</dbReference>
<gene>
    <name evidence="11" type="ORF">PSALAMII_LOCUS8174</name>
</gene>
<dbReference type="InterPro" id="IPR050937">
    <property type="entry name" value="TEC1_TEAD_TF"/>
</dbReference>
<feature type="DNA-binding region" description="TEA" evidence="8">
    <location>
        <begin position="56"/>
        <end position="128"/>
    </location>
</feature>
<evidence type="ECO:0000256" key="9">
    <source>
        <dbReference type="SAM" id="MobiDB-lite"/>
    </source>
</evidence>
<dbReference type="GO" id="GO:0005634">
    <property type="term" value="C:nucleus"/>
    <property type="evidence" value="ECO:0007669"/>
    <property type="project" value="UniProtKB-SubCell"/>
</dbReference>
<reference evidence="11" key="1">
    <citation type="submission" date="2021-07" db="EMBL/GenBank/DDBJ databases">
        <authorList>
            <person name="Branca A.L. A."/>
        </authorList>
    </citation>
    <scope>NUCLEOTIDE SEQUENCE</scope>
</reference>
<dbReference type="Gene3D" id="6.10.20.40">
    <property type="entry name" value="TEA/ATTS domain"/>
    <property type="match status" value="1"/>
</dbReference>
<name>A0A9W4JLQ8_9EURO</name>
<dbReference type="PANTHER" id="PTHR11834">
    <property type="entry name" value="TRANSCRIPTIONAL ENHANCER FACTOR TEF RELATED"/>
    <property type="match status" value="1"/>
</dbReference>
<keyword evidence="5" id="KW-0804">Transcription</keyword>
<comment type="similarity">
    <text evidence="2">Belongs to the TEC1 family.</text>
</comment>
<evidence type="ECO:0000256" key="6">
    <source>
        <dbReference type="ARBA" id="ARBA00023242"/>
    </source>
</evidence>
<feature type="region of interest" description="Disordered" evidence="9">
    <location>
        <begin position="1"/>
        <end position="34"/>
    </location>
</feature>
<organism evidence="11 12">
    <name type="scientific">Penicillium salamii</name>
    <dbReference type="NCBI Taxonomy" id="1612424"/>
    <lineage>
        <taxon>Eukaryota</taxon>
        <taxon>Fungi</taxon>
        <taxon>Dikarya</taxon>
        <taxon>Ascomycota</taxon>
        <taxon>Pezizomycotina</taxon>
        <taxon>Eurotiomycetes</taxon>
        <taxon>Eurotiomycetidae</taxon>
        <taxon>Eurotiales</taxon>
        <taxon>Aspergillaceae</taxon>
        <taxon>Penicillium</taxon>
    </lineage>
</organism>
<evidence type="ECO:0000256" key="4">
    <source>
        <dbReference type="ARBA" id="ARBA00023159"/>
    </source>
</evidence>
<evidence type="ECO:0000256" key="3">
    <source>
        <dbReference type="ARBA" id="ARBA00023015"/>
    </source>
</evidence>
<dbReference type="Pfam" id="PF01285">
    <property type="entry name" value="TEA"/>
    <property type="match status" value="1"/>
</dbReference>
<dbReference type="GO" id="GO:0000978">
    <property type="term" value="F:RNA polymerase II cis-regulatory region sequence-specific DNA binding"/>
    <property type="evidence" value="ECO:0007669"/>
    <property type="project" value="TreeGrafter"/>
</dbReference>
<keyword evidence="3" id="KW-0805">Transcription regulation</keyword>
<protein>
    <recommendedName>
        <fullName evidence="10">TEA domain-containing protein</fullName>
    </recommendedName>
</protein>
<evidence type="ECO:0000256" key="2">
    <source>
        <dbReference type="ARBA" id="ARBA00008421"/>
    </source>
</evidence>
<dbReference type="SMART" id="SM00426">
    <property type="entry name" value="TEA"/>
    <property type="match status" value="1"/>
</dbReference>
<sequence>MDINSFQPTGDESKIEPSTATGIARGPERAFRLDGPGYLGSRPYLEYRAKPARGIGKDGEIVWSDEIEHAFQQALMERDSQQRQQGTKDGPGRNEFIAKHIERLTGKTRTNKQVSSHIRHLDSFLKGDPDCKLEGLIQRNDHRKRTELYIIGQGKD</sequence>
<evidence type="ECO:0000256" key="1">
    <source>
        <dbReference type="ARBA" id="ARBA00004123"/>
    </source>
</evidence>
<dbReference type="PROSITE" id="PS51088">
    <property type="entry name" value="TEA_2"/>
    <property type="match status" value="1"/>
</dbReference>
<dbReference type="AlphaFoldDB" id="A0A9W4JLQ8"/>